<keyword evidence="4" id="KW-1185">Reference proteome</keyword>
<dbReference type="RefSeq" id="WP_220141893.1">
    <property type="nucleotide sequence ID" value="NZ_JAHXZI010000001.1"/>
</dbReference>
<dbReference type="InterPro" id="IPR051396">
    <property type="entry name" value="Bact_Antivir_Def_Nuclease"/>
</dbReference>
<sequence length="475" mass="52530">MDEMTELPRIRRKTRMIVISVEGYKSIRDETKIELRPLTIIAGTNSSGKSSFMQALLLLKQTLEAQFDPGALLLNGPNVALTSADQMFSKGRSKSEVAKIFSVGLQFDRRQIRLSFQRASGQPVGLESMQVAVSGEQYTVREGIVDERLLEVLRPQGEAALPRSLSNEDGYELVARASRNRCFLFFDLEFQREGKMYGALRTDRSPLNVAAIRTRLLEVIHVPGLRGNPERVYPRSAFGGQFPGTFEQYVASIIHKWQDSKLAADQNRLAMLNSHLEMLGLTWKIAAKAPNDTSVELLVGRLPHAQRSGAHDLVNIADVGFGVSQTLPVLVALVAARPGQIVYLEQPEIHLHPRAQTHLAAILAEHAERGVIVVTETHSSLLIRGVQTAIATEKIRSRDVALHWFTRSPEDGFSQVSTAQPDPIGRFYDWPADFDDVAMEADMAYLDAADRRQDELEAAEAAAAELDGLAEGAVE</sequence>
<organism evidence="3 4">
    <name type="scientific">Actinoplanes hulinensis</name>
    <dbReference type="NCBI Taxonomy" id="1144547"/>
    <lineage>
        <taxon>Bacteria</taxon>
        <taxon>Bacillati</taxon>
        <taxon>Actinomycetota</taxon>
        <taxon>Actinomycetes</taxon>
        <taxon>Micromonosporales</taxon>
        <taxon>Micromonosporaceae</taxon>
        <taxon>Actinoplanes</taxon>
    </lineage>
</organism>
<dbReference type="SUPFAM" id="SSF52540">
    <property type="entry name" value="P-loop containing nucleoside triphosphate hydrolases"/>
    <property type="match status" value="1"/>
</dbReference>
<reference evidence="3 4" key="1">
    <citation type="journal article" date="2013" name="Antonie Van Leeuwenhoek">
        <title>Actinoplanes hulinensis sp. nov., a novel actinomycete isolated from soybean root (Glycine max (L.) Merr).</title>
        <authorList>
            <person name="Shen Y."/>
            <person name="Liu C."/>
            <person name="Wang X."/>
            <person name="Zhao J."/>
            <person name="Jia F."/>
            <person name="Zhang Y."/>
            <person name="Wang L."/>
            <person name="Yang D."/>
            <person name="Xiang W."/>
        </authorList>
    </citation>
    <scope>NUCLEOTIDE SEQUENCE [LARGE SCALE GENOMIC DNA]</scope>
    <source>
        <strain evidence="3 4">NEAU-M9</strain>
    </source>
</reference>
<dbReference type="Pfam" id="PF13175">
    <property type="entry name" value="AAA_15"/>
    <property type="match status" value="1"/>
</dbReference>
<protein>
    <submittedName>
        <fullName evidence="3">AAA family ATPase</fullName>
    </submittedName>
</protein>
<accession>A0ABS7AVJ9</accession>
<dbReference type="Pfam" id="PF13304">
    <property type="entry name" value="AAA_21"/>
    <property type="match status" value="1"/>
</dbReference>
<dbReference type="InterPro" id="IPR027417">
    <property type="entry name" value="P-loop_NTPase"/>
</dbReference>
<dbReference type="PANTHER" id="PTHR43581:SF2">
    <property type="entry name" value="EXCINUCLEASE ATPASE SUBUNIT"/>
    <property type="match status" value="1"/>
</dbReference>
<dbReference type="PANTHER" id="PTHR43581">
    <property type="entry name" value="ATP/GTP PHOSPHATASE"/>
    <property type="match status" value="1"/>
</dbReference>
<dbReference type="Proteomes" id="UP001519863">
    <property type="component" value="Unassembled WGS sequence"/>
</dbReference>
<dbReference type="InterPro" id="IPR003959">
    <property type="entry name" value="ATPase_AAA_core"/>
</dbReference>
<comment type="caution">
    <text evidence="3">The sequence shown here is derived from an EMBL/GenBank/DDBJ whole genome shotgun (WGS) entry which is preliminary data.</text>
</comment>
<feature type="domain" description="Endonuclease GajA/Old nuclease/RecF-like AAA" evidence="1">
    <location>
        <begin position="19"/>
        <end position="110"/>
    </location>
</feature>
<gene>
    <name evidence="3" type="ORF">KZ829_00390</name>
</gene>
<evidence type="ECO:0000313" key="3">
    <source>
        <dbReference type="EMBL" id="MBW6432204.1"/>
    </source>
</evidence>
<dbReference type="PIRSF" id="PIRSF034888">
    <property type="entry name" value="P-loop_UCP034888"/>
    <property type="match status" value="1"/>
</dbReference>
<evidence type="ECO:0000259" key="1">
    <source>
        <dbReference type="Pfam" id="PF13175"/>
    </source>
</evidence>
<dbReference type="InterPro" id="IPR041685">
    <property type="entry name" value="AAA_GajA/Old/RecF-like"/>
</dbReference>
<dbReference type="EMBL" id="JAHXZI010000001">
    <property type="protein sequence ID" value="MBW6432204.1"/>
    <property type="molecule type" value="Genomic_DNA"/>
</dbReference>
<dbReference type="Gene3D" id="3.40.50.300">
    <property type="entry name" value="P-loop containing nucleotide triphosphate hydrolases"/>
    <property type="match status" value="1"/>
</dbReference>
<feature type="domain" description="ATPase AAA-type core" evidence="2">
    <location>
        <begin position="242"/>
        <end position="383"/>
    </location>
</feature>
<name>A0ABS7AVJ9_9ACTN</name>
<evidence type="ECO:0000313" key="4">
    <source>
        <dbReference type="Proteomes" id="UP001519863"/>
    </source>
</evidence>
<dbReference type="InterPro" id="IPR014592">
    <property type="entry name" value="P-loop_UCP034888"/>
</dbReference>
<proteinExistence type="predicted"/>
<evidence type="ECO:0000259" key="2">
    <source>
        <dbReference type="Pfam" id="PF13304"/>
    </source>
</evidence>